<dbReference type="EMBL" id="MRCG01000002">
    <property type="protein sequence ID" value="OKH49886.1"/>
    <property type="molecule type" value="Genomic_DNA"/>
</dbReference>
<dbReference type="GO" id="GO:0051539">
    <property type="term" value="F:4 iron, 4 sulfur cluster binding"/>
    <property type="evidence" value="ECO:0007669"/>
    <property type="project" value="UniProtKB-UniRule"/>
</dbReference>
<keyword evidence="3" id="KW-0143">Chaperone</keyword>
<dbReference type="STRING" id="549789.NIES30_04005"/>
<protein>
    <recommendedName>
        <fullName evidence="2 3">Heme chaperone HemW</fullName>
    </recommendedName>
</protein>
<dbReference type="GO" id="GO:0046872">
    <property type="term" value="F:metal ion binding"/>
    <property type="evidence" value="ECO:0007669"/>
    <property type="project" value="UniProtKB-UniRule"/>
</dbReference>
<dbReference type="GO" id="GO:0006779">
    <property type="term" value="P:porphyrin-containing compound biosynthetic process"/>
    <property type="evidence" value="ECO:0007669"/>
    <property type="project" value="InterPro"/>
</dbReference>
<comment type="similarity">
    <text evidence="1">Belongs to the anaerobic coproporphyrinogen-III oxidase family. HemW subfamily.</text>
</comment>
<feature type="domain" description="Radical SAM core" evidence="4">
    <location>
        <begin position="1"/>
        <end position="242"/>
    </location>
</feature>
<dbReference type="SMART" id="SM00729">
    <property type="entry name" value="Elp3"/>
    <property type="match status" value="1"/>
</dbReference>
<evidence type="ECO:0000256" key="1">
    <source>
        <dbReference type="ARBA" id="ARBA00006100"/>
    </source>
</evidence>
<dbReference type="Gene3D" id="3.30.750.200">
    <property type="match status" value="1"/>
</dbReference>
<dbReference type="InterPro" id="IPR006638">
    <property type="entry name" value="Elp3/MiaA/NifB-like_rSAM"/>
</dbReference>
<dbReference type="PANTHER" id="PTHR13932:SF5">
    <property type="entry name" value="RADICAL S-ADENOSYL METHIONINE DOMAIN-CONTAINING PROTEIN 1, MITOCHONDRIAL"/>
    <property type="match status" value="1"/>
</dbReference>
<sequence length="403" mass="45096">MIANPASAYVHIPFCRRRCFYCDFPISVLGNHQRGETSGTVEGYVALLCDEIAVTPKLNEPPLQTVFFGGGTPSLLSIPQLAQILTQLDQHFGIDPAAEISMEMDPGTFDLEHLQGYLAAGITRISLGVQALDDTTLESCGRYHRVVDVYRAVDWLHQVAMPNWSLDLISGLPHQTLTDWETSLSKAVALYPHHLSIYDLTVEPQTVFAKRYQPGDGPLPTDEQTAAMYRLAQAFLTAQGYEHYEVSNYAQPGHQCQHNLTYWRNQPYYGFGLGATSYTQLQRVSRPRTLATYSEWVNEFQAAEGTHREPPTPPMEQLLDRLMLGLRLKAGIGGDEVRSLCDSATWDTLIAALHPHIAQGWVILEGDAWDTLQRLRLSDPDGFLFSNVVLSDCFRAIEDLQEI</sequence>
<dbReference type="SFLD" id="SFLDG01065">
    <property type="entry name" value="anaerobic_coproporphyrinogen-I"/>
    <property type="match status" value="2"/>
</dbReference>
<dbReference type="SFLD" id="SFLDF00562">
    <property type="entry name" value="HemN-like__clustered_with_heat"/>
    <property type="match status" value="1"/>
</dbReference>
<evidence type="ECO:0000259" key="4">
    <source>
        <dbReference type="PROSITE" id="PS51918"/>
    </source>
</evidence>
<gene>
    <name evidence="5" type="ORF">NIES30_04005</name>
</gene>
<comment type="subcellular location">
    <subcellularLocation>
        <location evidence="3">Cytoplasm</location>
    </subcellularLocation>
</comment>
<comment type="caution">
    <text evidence="5">The sequence shown here is derived from an EMBL/GenBank/DDBJ whole genome shotgun (WGS) entry which is preliminary data.</text>
</comment>
<organism evidence="5 6">
    <name type="scientific">Phormidium tenue NIES-30</name>
    <dbReference type="NCBI Taxonomy" id="549789"/>
    <lineage>
        <taxon>Bacteria</taxon>
        <taxon>Bacillati</taxon>
        <taxon>Cyanobacteriota</taxon>
        <taxon>Cyanophyceae</taxon>
        <taxon>Oscillatoriophycideae</taxon>
        <taxon>Oscillatoriales</taxon>
        <taxon>Oscillatoriaceae</taxon>
        <taxon>Phormidium</taxon>
    </lineage>
</organism>
<dbReference type="SUPFAM" id="SSF102114">
    <property type="entry name" value="Radical SAM enzymes"/>
    <property type="match status" value="1"/>
</dbReference>
<keyword evidence="3" id="KW-0479">Metal-binding</keyword>
<dbReference type="PANTHER" id="PTHR13932">
    <property type="entry name" value="COPROPORPHYRINIGEN III OXIDASE"/>
    <property type="match status" value="1"/>
</dbReference>
<dbReference type="PROSITE" id="PS51918">
    <property type="entry name" value="RADICAL_SAM"/>
    <property type="match status" value="1"/>
</dbReference>
<name>A0A1U7J8Q5_9CYAN</name>
<dbReference type="InterPro" id="IPR004559">
    <property type="entry name" value="HemW-like"/>
</dbReference>
<dbReference type="SFLD" id="SFLDS00029">
    <property type="entry name" value="Radical_SAM"/>
    <property type="match status" value="2"/>
</dbReference>
<dbReference type="Proteomes" id="UP000185557">
    <property type="component" value="Unassembled WGS sequence"/>
</dbReference>
<dbReference type="InterPro" id="IPR007197">
    <property type="entry name" value="rSAM"/>
</dbReference>
<evidence type="ECO:0000256" key="2">
    <source>
        <dbReference type="ARBA" id="ARBA00017228"/>
    </source>
</evidence>
<dbReference type="RefSeq" id="WP_073607126.1">
    <property type="nucleotide sequence ID" value="NZ_MRCG01000002.1"/>
</dbReference>
<keyword evidence="3" id="KW-0963">Cytoplasm</keyword>
<reference evidence="5 6" key="1">
    <citation type="submission" date="2016-11" db="EMBL/GenBank/DDBJ databases">
        <title>Draft Genome Sequences of Nine Cyanobacterial Strains from Diverse Habitats.</title>
        <authorList>
            <person name="Zhu T."/>
            <person name="Hou S."/>
            <person name="Lu X."/>
            <person name="Hess W.R."/>
        </authorList>
    </citation>
    <scope>NUCLEOTIDE SEQUENCE [LARGE SCALE GENOMIC DNA]</scope>
    <source>
        <strain evidence="5 6">NIES-30</strain>
    </source>
</reference>
<keyword evidence="3" id="KW-0349">Heme</keyword>
<dbReference type="SFLD" id="SFLDF00288">
    <property type="entry name" value="HemN-like__clustered_with_nucl"/>
    <property type="match status" value="1"/>
</dbReference>
<proteinExistence type="inferred from homology"/>
<dbReference type="Pfam" id="PF04055">
    <property type="entry name" value="Radical_SAM"/>
    <property type="match status" value="1"/>
</dbReference>
<keyword evidence="3" id="KW-0408">Iron</keyword>
<comment type="function">
    <text evidence="3">Probably acts as a heme chaperone, transferring heme to an unknown acceptor. Binds one molecule of heme per monomer, possibly covalently. Binds 1 [4Fe-4S] cluster. The cluster is coordinated with 3 cysteines and an exchangeable S-adenosyl-L-methionine.</text>
</comment>
<dbReference type="OrthoDB" id="9808022at2"/>
<dbReference type="GO" id="GO:0004109">
    <property type="term" value="F:coproporphyrinogen oxidase activity"/>
    <property type="evidence" value="ECO:0007669"/>
    <property type="project" value="InterPro"/>
</dbReference>
<evidence type="ECO:0000313" key="6">
    <source>
        <dbReference type="Proteomes" id="UP000185557"/>
    </source>
</evidence>
<keyword evidence="3" id="KW-0949">S-adenosyl-L-methionine</keyword>
<keyword evidence="3" id="KW-0411">Iron-sulfur</keyword>
<evidence type="ECO:0000256" key="3">
    <source>
        <dbReference type="RuleBase" id="RU364116"/>
    </source>
</evidence>
<dbReference type="CDD" id="cd01335">
    <property type="entry name" value="Radical_SAM"/>
    <property type="match status" value="1"/>
</dbReference>
<keyword evidence="6" id="KW-1185">Reference proteome</keyword>
<dbReference type="InterPro" id="IPR034505">
    <property type="entry name" value="Coproporphyrinogen-III_oxidase"/>
</dbReference>
<dbReference type="NCBIfam" id="TIGR00539">
    <property type="entry name" value="hemN_rel"/>
    <property type="match status" value="1"/>
</dbReference>
<dbReference type="GO" id="GO:0005737">
    <property type="term" value="C:cytoplasm"/>
    <property type="evidence" value="ECO:0007669"/>
    <property type="project" value="UniProtKB-SubCell"/>
</dbReference>
<accession>A0A1U7J8Q5</accession>
<evidence type="ECO:0000313" key="5">
    <source>
        <dbReference type="EMBL" id="OKH49886.1"/>
    </source>
</evidence>
<dbReference type="AlphaFoldDB" id="A0A1U7J8Q5"/>
<dbReference type="InterPro" id="IPR058240">
    <property type="entry name" value="rSAM_sf"/>
</dbReference>
<keyword evidence="3" id="KW-0004">4Fe-4S</keyword>